<dbReference type="PANTHER" id="PTHR46577:SF1">
    <property type="entry name" value="HTH-TYPE TRANSCRIPTIONAL REGULATORY PROTEIN GABR"/>
    <property type="match status" value="1"/>
</dbReference>
<name>A0A2P2C1W7_9ZZZZ</name>
<dbReference type="PANTHER" id="PTHR46577">
    <property type="entry name" value="HTH-TYPE TRANSCRIPTIONAL REGULATORY PROTEIN GABR"/>
    <property type="match status" value="1"/>
</dbReference>
<keyword evidence="5" id="KW-0804">Transcription</keyword>
<dbReference type="InterPro" id="IPR036388">
    <property type="entry name" value="WH-like_DNA-bd_sf"/>
</dbReference>
<proteinExistence type="inferred from homology"/>
<gene>
    <name evidence="7" type="ORF">NOCA110075</name>
</gene>
<feature type="domain" description="HTH gntR-type" evidence="6">
    <location>
        <begin position="23"/>
        <end position="91"/>
    </location>
</feature>
<dbReference type="InterPro" id="IPR015424">
    <property type="entry name" value="PyrdxlP-dep_Trfase"/>
</dbReference>
<dbReference type="InterPro" id="IPR051446">
    <property type="entry name" value="HTH_trans_reg/aminotransferase"/>
</dbReference>
<keyword evidence="3" id="KW-0805">Transcription regulation</keyword>
<dbReference type="SMART" id="SM00345">
    <property type="entry name" value="HTH_GNTR"/>
    <property type="match status" value="1"/>
</dbReference>
<evidence type="ECO:0000256" key="1">
    <source>
        <dbReference type="ARBA" id="ARBA00005384"/>
    </source>
</evidence>
<dbReference type="PROSITE" id="PS50949">
    <property type="entry name" value="HTH_GNTR"/>
    <property type="match status" value="1"/>
</dbReference>
<keyword evidence="4" id="KW-0238">DNA-binding</keyword>
<evidence type="ECO:0000259" key="6">
    <source>
        <dbReference type="PROSITE" id="PS50949"/>
    </source>
</evidence>
<dbReference type="Pfam" id="PF00155">
    <property type="entry name" value="Aminotran_1_2"/>
    <property type="match status" value="1"/>
</dbReference>
<dbReference type="InterPro" id="IPR015421">
    <property type="entry name" value="PyrdxlP-dep_Trfase_major"/>
</dbReference>
<dbReference type="SUPFAM" id="SSF53383">
    <property type="entry name" value="PLP-dependent transferases"/>
    <property type="match status" value="1"/>
</dbReference>
<dbReference type="Gene3D" id="1.10.10.10">
    <property type="entry name" value="Winged helix-like DNA-binding domain superfamily/Winged helix DNA-binding domain"/>
    <property type="match status" value="1"/>
</dbReference>
<evidence type="ECO:0000313" key="7">
    <source>
        <dbReference type="EMBL" id="CUR56005.1"/>
    </source>
</evidence>
<dbReference type="Gene3D" id="3.40.640.10">
    <property type="entry name" value="Type I PLP-dependent aspartate aminotransferase-like (Major domain)"/>
    <property type="match status" value="1"/>
</dbReference>
<accession>A0A2P2C1W7</accession>
<evidence type="ECO:0000256" key="5">
    <source>
        <dbReference type="ARBA" id="ARBA00023163"/>
    </source>
</evidence>
<sequence>MVCMSPLISAQRVATLVGDFPRSPAYIGLAESLRVLIGDGRIGLDVRLPSERELTTALDVSRATVTRAYDVLRESGYAEARRGSGTFTRVPGGRRRAHDQALMPGRGGEDVIDLNCAAHSAPPGLVEAYQRATDELPAYLGGPGYFPLGVPVLQARIAAAYDARGVPTAPEQIMVTAGALAGASIVAQAFTAPGERVVVESPTYPNATQAVRHAGARLVPATVDPDGWDLDALAATLRQTSPRLAYLIPDFQNPTGHLMSDAQREELATALARTRTVAVADEAHQALALRPGLADDMPRPLAFHAPDTITIGSASKSYWGGLRLGWVRAPLSEMDRLLQARIGLDLGAPVFEQLVLADLMARADEVLPVHRERLVAGRDALVAAVTEHLPDWRFRVPDGGLALWCELPAPLGTALTEEASRHGVVVAPGPVFAVEGGLDRFVRIPWTASADQLVEATRRLAAAWDVVAAHGGPRHARPNRVLVA</sequence>
<evidence type="ECO:0000256" key="4">
    <source>
        <dbReference type="ARBA" id="ARBA00023125"/>
    </source>
</evidence>
<dbReference type="InterPro" id="IPR000524">
    <property type="entry name" value="Tscrpt_reg_HTH_GntR"/>
</dbReference>
<dbReference type="GO" id="GO:0030170">
    <property type="term" value="F:pyridoxal phosphate binding"/>
    <property type="evidence" value="ECO:0007669"/>
    <property type="project" value="InterPro"/>
</dbReference>
<evidence type="ECO:0000256" key="2">
    <source>
        <dbReference type="ARBA" id="ARBA00022898"/>
    </source>
</evidence>
<protein>
    <submittedName>
        <fullName evidence="7">Putative transcriptional regulator, GntR family</fullName>
    </submittedName>
</protein>
<dbReference type="CDD" id="cd00609">
    <property type="entry name" value="AAT_like"/>
    <property type="match status" value="1"/>
</dbReference>
<dbReference type="InterPro" id="IPR036390">
    <property type="entry name" value="WH_DNA-bd_sf"/>
</dbReference>
<dbReference type="PRINTS" id="PR00035">
    <property type="entry name" value="HTHGNTR"/>
</dbReference>
<dbReference type="InterPro" id="IPR015422">
    <property type="entry name" value="PyrdxlP-dep_Trfase_small"/>
</dbReference>
<dbReference type="InterPro" id="IPR004839">
    <property type="entry name" value="Aminotransferase_I/II_large"/>
</dbReference>
<evidence type="ECO:0000256" key="3">
    <source>
        <dbReference type="ARBA" id="ARBA00023015"/>
    </source>
</evidence>
<dbReference type="CDD" id="cd07377">
    <property type="entry name" value="WHTH_GntR"/>
    <property type="match status" value="1"/>
</dbReference>
<comment type="similarity">
    <text evidence="1">In the C-terminal section; belongs to the class-I pyridoxal-phosphate-dependent aminotransferase family.</text>
</comment>
<dbReference type="GO" id="GO:0003677">
    <property type="term" value="F:DNA binding"/>
    <property type="evidence" value="ECO:0007669"/>
    <property type="project" value="UniProtKB-KW"/>
</dbReference>
<dbReference type="SUPFAM" id="SSF46785">
    <property type="entry name" value="Winged helix' DNA-binding domain"/>
    <property type="match status" value="1"/>
</dbReference>
<reference evidence="7" key="1">
    <citation type="submission" date="2015-08" db="EMBL/GenBank/DDBJ databases">
        <authorList>
            <person name="Babu N.S."/>
            <person name="Beckwith C.J."/>
            <person name="Beseler K.G."/>
            <person name="Brison A."/>
            <person name="Carone J.V."/>
            <person name="Caskin T.P."/>
            <person name="Diamond M."/>
            <person name="Durham M.E."/>
            <person name="Foxe J.M."/>
            <person name="Go M."/>
            <person name="Henderson B.A."/>
            <person name="Jones I.B."/>
            <person name="McGettigan J.A."/>
            <person name="Micheletti S.J."/>
            <person name="Nasrallah M.E."/>
            <person name="Ortiz D."/>
            <person name="Piller C.R."/>
            <person name="Privatt S.R."/>
            <person name="Schneider S.L."/>
            <person name="Sharp S."/>
            <person name="Smith T.C."/>
            <person name="Stanton J.D."/>
            <person name="Ullery H.E."/>
            <person name="Wilson R.J."/>
            <person name="Serrano M.G."/>
            <person name="Buck G."/>
            <person name="Lee V."/>
            <person name="Wang Y."/>
            <person name="Carvalho R."/>
            <person name="Voegtly L."/>
            <person name="Shi R."/>
            <person name="Duckworth R."/>
            <person name="Johnson A."/>
            <person name="Loviza R."/>
            <person name="Walstead R."/>
            <person name="Shah Z."/>
            <person name="Kiflezghi M."/>
            <person name="Wade K."/>
            <person name="Ball S.L."/>
            <person name="Bradley K.W."/>
            <person name="Asai D.J."/>
            <person name="Bowman C.A."/>
            <person name="Russell D.A."/>
            <person name="Pope W.H."/>
            <person name="Jacobs-Sera D."/>
            <person name="Hendrix R.W."/>
            <person name="Hatfull G.F."/>
        </authorList>
    </citation>
    <scope>NUCLEOTIDE SEQUENCE</scope>
</reference>
<dbReference type="GO" id="GO:0003700">
    <property type="term" value="F:DNA-binding transcription factor activity"/>
    <property type="evidence" value="ECO:0007669"/>
    <property type="project" value="InterPro"/>
</dbReference>
<dbReference type="Pfam" id="PF00392">
    <property type="entry name" value="GntR"/>
    <property type="match status" value="1"/>
</dbReference>
<organism evidence="7">
    <name type="scientific">metagenome</name>
    <dbReference type="NCBI Taxonomy" id="256318"/>
    <lineage>
        <taxon>unclassified sequences</taxon>
        <taxon>metagenomes</taxon>
    </lineage>
</organism>
<dbReference type="Gene3D" id="3.90.1150.10">
    <property type="entry name" value="Aspartate Aminotransferase, domain 1"/>
    <property type="match status" value="1"/>
</dbReference>
<dbReference type="EMBL" id="CZKB01000001">
    <property type="protein sequence ID" value="CUR56005.1"/>
    <property type="molecule type" value="Genomic_DNA"/>
</dbReference>
<dbReference type="AlphaFoldDB" id="A0A2P2C1W7"/>
<keyword evidence="2" id="KW-0663">Pyridoxal phosphate</keyword>